<dbReference type="Proteomes" id="UP000253562">
    <property type="component" value="Unassembled WGS sequence"/>
</dbReference>
<protein>
    <submittedName>
        <fullName evidence="2">Uncharacterized protein</fullName>
    </submittedName>
</protein>
<evidence type="ECO:0000313" key="2">
    <source>
        <dbReference type="EMBL" id="RCS52824.1"/>
    </source>
</evidence>
<evidence type="ECO:0000313" key="3">
    <source>
        <dbReference type="Proteomes" id="UP000253562"/>
    </source>
</evidence>
<gene>
    <name evidence="2" type="ORF">DTL42_08295</name>
</gene>
<name>A0A368KV91_9BACT</name>
<feature type="chain" id="PRO_5016760107" evidence="1">
    <location>
        <begin position="23"/>
        <end position="326"/>
    </location>
</feature>
<organism evidence="2 3">
    <name type="scientific">Bremerella cremea</name>
    <dbReference type="NCBI Taxonomy" id="1031537"/>
    <lineage>
        <taxon>Bacteria</taxon>
        <taxon>Pseudomonadati</taxon>
        <taxon>Planctomycetota</taxon>
        <taxon>Planctomycetia</taxon>
        <taxon>Pirellulales</taxon>
        <taxon>Pirellulaceae</taxon>
        <taxon>Bremerella</taxon>
    </lineage>
</organism>
<keyword evidence="1" id="KW-0732">Signal</keyword>
<comment type="caution">
    <text evidence="2">The sequence shown here is derived from an EMBL/GenBank/DDBJ whole genome shotgun (WGS) entry which is preliminary data.</text>
</comment>
<proteinExistence type="predicted"/>
<sequence length="326" mass="36711">MPRHCQLLAVLMLAMLALPASADESNVRTPTLNELLDSIPVLSPKNNQIRNARFTLWAWLHKEWEYPMRFDVQWAHNQPVGFLMSSTAWQTPAYFASQNQGMLSRISSHELVLANGKQPQLILRRGEASQPEVNLMFGNNPTNLGNGIEIDLSTLINRRAGRPVVEQDANGNWLVRTISATGGFDVLITFDRHPPYTLRRFEMRSLLTGKAQVILANLSLNDDSIPPWPPFPDLKTMPADFTVITGKKEQTSEGAPTQKDVNAAVNQIISMTMQVGFDLRKKNDNPLLKNIDWQEIDKAYQQSGPVLRQAFGFRPVVDQAFPTIQR</sequence>
<dbReference type="EMBL" id="QPEX01000011">
    <property type="protein sequence ID" value="RCS52824.1"/>
    <property type="molecule type" value="Genomic_DNA"/>
</dbReference>
<accession>A0A368KV91</accession>
<reference evidence="2 3" key="1">
    <citation type="submission" date="2018-07" db="EMBL/GenBank/DDBJ databases">
        <title>Comparative genomes isolates from brazilian mangrove.</title>
        <authorList>
            <person name="De Araujo J.E."/>
            <person name="Taketani R.G."/>
            <person name="Silva M.C.P."/>
            <person name="Lourenco M.V."/>
            <person name="Oliveira V.M."/>
            <person name="Andreote F.D."/>
        </authorList>
    </citation>
    <scope>NUCLEOTIDE SEQUENCE [LARGE SCALE GENOMIC DNA]</scope>
    <source>
        <strain evidence="2 3">HEX PRIS-MGV</strain>
    </source>
</reference>
<dbReference type="RefSeq" id="WP_114368248.1">
    <property type="nucleotide sequence ID" value="NZ_QPEX01000011.1"/>
</dbReference>
<dbReference type="AlphaFoldDB" id="A0A368KV91"/>
<evidence type="ECO:0000256" key="1">
    <source>
        <dbReference type="SAM" id="SignalP"/>
    </source>
</evidence>
<feature type="signal peptide" evidence="1">
    <location>
        <begin position="1"/>
        <end position="22"/>
    </location>
</feature>